<reference evidence="8 9" key="1">
    <citation type="submission" date="2019-07" db="EMBL/GenBank/DDBJ databases">
        <title>Genomics analysis of Aphanomyces spp. identifies a new class of oomycete effector associated with host adaptation.</title>
        <authorList>
            <person name="Gaulin E."/>
        </authorList>
    </citation>
    <scope>NUCLEOTIDE SEQUENCE [LARGE SCALE GENOMIC DNA]</scope>
    <source>
        <strain evidence="8 9">ATCC 201684</strain>
    </source>
</reference>
<sequence length="510" mass="52650">MRSWTALVVTALLAVAPTQGVFRSQGGSDSVYLNDEAASSDLLASDASVLLDNEANKGKGGKYGRHHFLLEEEADKGQRRPASFLDEEANKGKRRKGDSPASSTKDVINPIGCLRCHPGSLLDEKVALSSVRLRGASLDDVARSNDLLQEVQEVEVLLNDNAANLFGRTLVDDEPPSPPSGRKCCTGFMPKAQCPGRCPTVSVTGQKSDCTKCHSHRFMPKKTCAQCSPELPCSKCRTHRFMPHAKCSKRDEYGNIVKPTAAPTPAPTEATTTAAPATEAPTTAAPTPEPTSYSSPSSNPTPEPTSYSTPSSNPTPSPTVYSTPEPTSYSAPPPPPSSPAPSPEPHPEPAPSPSSVPTPAPSSPASNDNGGNTNNKANDNNNGGASNNGGNNGGAPNGSNNNGGNNNNGGASNNGGNNNGGVTNDINNKPSSNTNTASATTTPKPTSSSSNSSSSKLSGGAIAGICIGALACAGAVGFFVWKKRKDQSREAEIFSDPPHDVEQGGDYAAM</sequence>
<keyword evidence="2 6" id="KW-0812">Transmembrane</keyword>
<feature type="region of interest" description="Disordered" evidence="5">
    <location>
        <begin position="75"/>
        <end position="104"/>
    </location>
</feature>
<feature type="chain" id="PRO_5026087064" description="TNFR-Cys domain-containing protein" evidence="7">
    <location>
        <begin position="21"/>
        <end position="510"/>
    </location>
</feature>
<proteinExistence type="predicted"/>
<feature type="compositionally biased region" description="Pro residues" evidence="5">
    <location>
        <begin position="331"/>
        <end position="362"/>
    </location>
</feature>
<keyword evidence="9" id="KW-1185">Reference proteome</keyword>
<feature type="region of interest" description="Disordered" evidence="5">
    <location>
        <begin position="485"/>
        <end position="510"/>
    </location>
</feature>
<name>A0A6G0XJU7_9STRA</name>
<organism evidence="8 9">
    <name type="scientific">Aphanomyces euteiches</name>
    <dbReference type="NCBI Taxonomy" id="100861"/>
    <lineage>
        <taxon>Eukaryota</taxon>
        <taxon>Sar</taxon>
        <taxon>Stramenopiles</taxon>
        <taxon>Oomycota</taxon>
        <taxon>Saprolegniomycetes</taxon>
        <taxon>Saprolegniales</taxon>
        <taxon>Verrucalvaceae</taxon>
        <taxon>Aphanomyces</taxon>
    </lineage>
</organism>
<dbReference type="EMBL" id="VJMJ01000052">
    <property type="protein sequence ID" value="KAF0740459.1"/>
    <property type="molecule type" value="Genomic_DNA"/>
</dbReference>
<dbReference type="Proteomes" id="UP000481153">
    <property type="component" value="Unassembled WGS sequence"/>
</dbReference>
<comment type="caution">
    <text evidence="8">The sequence shown here is derived from an EMBL/GenBank/DDBJ whole genome shotgun (WGS) entry which is preliminary data.</text>
</comment>
<dbReference type="GO" id="GO:0016020">
    <property type="term" value="C:membrane"/>
    <property type="evidence" value="ECO:0007669"/>
    <property type="project" value="UniProtKB-SubCell"/>
</dbReference>
<keyword evidence="7" id="KW-0732">Signal</keyword>
<evidence type="ECO:0000256" key="5">
    <source>
        <dbReference type="SAM" id="MobiDB-lite"/>
    </source>
</evidence>
<feature type="compositionally biased region" description="Gly residues" evidence="5">
    <location>
        <begin position="386"/>
        <end position="396"/>
    </location>
</feature>
<evidence type="ECO:0000256" key="1">
    <source>
        <dbReference type="ARBA" id="ARBA00004167"/>
    </source>
</evidence>
<dbReference type="PANTHER" id="PTHR15549">
    <property type="entry name" value="PAIRED IMMUNOGLOBULIN-LIKE TYPE 2 RECEPTOR"/>
    <property type="match status" value="1"/>
</dbReference>
<comment type="subcellular location">
    <subcellularLocation>
        <location evidence="1">Membrane</location>
        <topology evidence="1">Single-pass membrane protein</topology>
    </subcellularLocation>
</comment>
<evidence type="ECO:0000256" key="3">
    <source>
        <dbReference type="ARBA" id="ARBA00022989"/>
    </source>
</evidence>
<dbReference type="InterPro" id="IPR051694">
    <property type="entry name" value="Immunoregulatory_rcpt-like"/>
</dbReference>
<feature type="compositionally biased region" description="Low complexity" evidence="5">
    <location>
        <begin position="363"/>
        <end position="385"/>
    </location>
</feature>
<gene>
    <name evidence="8" type="ORF">Ae201684_004193</name>
</gene>
<feature type="compositionally biased region" description="Basic and acidic residues" evidence="5">
    <location>
        <begin position="487"/>
        <end position="502"/>
    </location>
</feature>
<keyword evidence="3 6" id="KW-1133">Transmembrane helix</keyword>
<evidence type="ECO:0000256" key="6">
    <source>
        <dbReference type="SAM" id="Phobius"/>
    </source>
</evidence>
<evidence type="ECO:0008006" key="10">
    <source>
        <dbReference type="Google" id="ProtNLM"/>
    </source>
</evidence>
<feature type="signal peptide" evidence="7">
    <location>
        <begin position="1"/>
        <end position="20"/>
    </location>
</feature>
<accession>A0A6G0XJU7</accession>
<dbReference type="GO" id="GO:0071944">
    <property type="term" value="C:cell periphery"/>
    <property type="evidence" value="ECO:0007669"/>
    <property type="project" value="UniProtKB-ARBA"/>
</dbReference>
<feature type="compositionally biased region" description="Low complexity" evidence="5">
    <location>
        <begin position="397"/>
        <end position="457"/>
    </location>
</feature>
<dbReference type="AlphaFoldDB" id="A0A6G0XJU7"/>
<evidence type="ECO:0000313" key="8">
    <source>
        <dbReference type="EMBL" id="KAF0740459.1"/>
    </source>
</evidence>
<evidence type="ECO:0000313" key="9">
    <source>
        <dbReference type="Proteomes" id="UP000481153"/>
    </source>
</evidence>
<feature type="region of interest" description="Disordered" evidence="5">
    <location>
        <begin position="258"/>
        <end position="457"/>
    </location>
</feature>
<dbReference type="PANTHER" id="PTHR15549:SF26">
    <property type="entry name" value="AXIAL BUDDING PATTERN PROTEIN 2-RELATED"/>
    <property type="match status" value="1"/>
</dbReference>
<keyword evidence="4 6" id="KW-0472">Membrane</keyword>
<evidence type="ECO:0000256" key="4">
    <source>
        <dbReference type="ARBA" id="ARBA00023136"/>
    </source>
</evidence>
<feature type="compositionally biased region" description="Low complexity" evidence="5">
    <location>
        <begin position="259"/>
        <end position="330"/>
    </location>
</feature>
<evidence type="ECO:0000256" key="7">
    <source>
        <dbReference type="SAM" id="SignalP"/>
    </source>
</evidence>
<dbReference type="VEuPathDB" id="FungiDB:AeMF1_010463"/>
<evidence type="ECO:0000256" key="2">
    <source>
        <dbReference type="ARBA" id="ARBA00022692"/>
    </source>
</evidence>
<feature type="transmembrane region" description="Helical" evidence="6">
    <location>
        <begin position="457"/>
        <end position="481"/>
    </location>
</feature>
<protein>
    <recommendedName>
        <fullName evidence="10">TNFR-Cys domain-containing protein</fullName>
    </recommendedName>
</protein>